<dbReference type="SUPFAM" id="SSF50494">
    <property type="entry name" value="Trypsin-like serine proteases"/>
    <property type="match status" value="1"/>
</dbReference>
<feature type="non-terminal residue" evidence="4">
    <location>
        <position position="1"/>
    </location>
</feature>
<dbReference type="Proteomes" id="UP001432322">
    <property type="component" value="Unassembled WGS sequence"/>
</dbReference>
<dbReference type="GO" id="GO:0004252">
    <property type="term" value="F:serine-type endopeptidase activity"/>
    <property type="evidence" value="ECO:0007669"/>
    <property type="project" value="InterPro"/>
</dbReference>
<proteinExistence type="inferred from homology"/>
<comment type="similarity">
    <text evidence="2">Belongs to the peptidase S1 family. CLIP subfamily.</text>
</comment>
<dbReference type="Pfam" id="PF00089">
    <property type="entry name" value="Trypsin"/>
    <property type="match status" value="1"/>
</dbReference>
<gene>
    <name evidence="4" type="ORF">PFISCL1PPCAC_28722</name>
</gene>
<keyword evidence="1" id="KW-1015">Disulfide bond</keyword>
<dbReference type="InterPro" id="IPR051487">
    <property type="entry name" value="Ser/Thr_Proteases_Immune/Dev"/>
</dbReference>
<dbReference type="AlphaFoldDB" id="A0AAV5X2Y7"/>
<reference evidence="4" key="1">
    <citation type="submission" date="2023-10" db="EMBL/GenBank/DDBJ databases">
        <title>Genome assembly of Pristionchus species.</title>
        <authorList>
            <person name="Yoshida K."/>
            <person name="Sommer R.J."/>
        </authorList>
    </citation>
    <scope>NUCLEOTIDE SEQUENCE</scope>
    <source>
        <strain evidence="4">RS5133</strain>
    </source>
</reference>
<dbReference type="Gene3D" id="2.40.10.10">
    <property type="entry name" value="Trypsin-like serine proteases"/>
    <property type="match status" value="1"/>
</dbReference>
<dbReference type="GO" id="GO:0006508">
    <property type="term" value="P:proteolysis"/>
    <property type="evidence" value="ECO:0007669"/>
    <property type="project" value="InterPro"/>
</dbReference>
<dbReference type="PANTHER" id="PTHR24256">
    <property type="entry name" value="TRYPTASE-RELATED"/>
    <property type="match status" value="1"/>
</dbReference>
<evidence type="ECO:0000313" key="4">
    <source>
        <dbReference type="EMBL" id="GMT37425.1"/>
    </source>
</evidence>
<dbReference type="PROSITE" id="PS00135">
    <property type="entry name" value="TRYPSIN_SER"/>
    <property type="match status" value="1"/>
</dbReference>
<evidence type="ECO:0000256" key="1">
    <source>
        <dbReference type="ARBA" id="ARBA00023157"/>
    </source>
</evidence>
<dbReference type="SMART" id="SM00020">
    <property type="entry name" value="Tryp_SPc"/>
    <property type="match status" value="1"/>
</dbReference>
<dbReference type="PROSITE" id="PS50240">
    <property type="entry name" value="TRYPSIN_DOM"/>
    <property type="match status" value="1"/>
</dbReference>
<dbReference type="InterPro" id="IPR043504">
    <property type="entry name" value="Peptidase_S1_PA_chymotrypsin"/>
</dbReference>
<comment type="caution">
    <text evidence="4">The sequence shown here is derived from an EMBL/GenBank/DDBJ whole genome shotgun (WGS) entry which is preliminary data.</text>
</comment>
<dbReference type="InterPro" id="IPR001254">
    <property type="entry name" value="Trypsin_dom"/>
</dbReference>
<feature type="domain" description="Peptidase S1" evidence="3">
    <location>
        <begin position="9"/>
        <end position="126"/>
    </location>
</feature>
<accession>A0AAV5X2Y7</accession>
<dbReference type="EMBL" id="BTSY01000133">
    <property type="protein sequence ID" value="GMT37425.1"/>
    <property type="molecule type" value="Genomic_DNA"/>
</dbReference>
<dbReference type="InterPro" id="IPR009003">
    <property type="entry name" value="Peptidase_S1_PA"/>
</dbReference>
<name>A0AAV5X2Y7_9BILA</name>
<sequence>KTLTRCKHIQLEDRLHFDETLSPVCLPNGDQSIPDDALAVAVGFGSNNEIMADNIATTHVCAGSFGHGTAPGDSGGPLLMPSDDGKWFQIGVTSYGNHSLLRQQDISPGVYTNVKEFCDWIKDTTNGEATCED</sequence>
<evidence type="ECO:0000259" key="3">
    <source>
        <dbReference type="PROSITE" id="PS50240"/>
    </source>
</evidence>
<keyword evidence="5" id="KW-1185">Reference proteome</keyword>
<feature type="non-terminal residue" evidence="4">
    <location>
        <position position="133"/>
    </location>
</feature>
<protein>
    <recommendedName>
        <fullName evidence="3">Peptidase S1 domain-containing protein</fullName>
    </recommendedName>
</protein>
<dbReference type="InterPro" id="IPR033116">
    <property type="entry name" value="TRYPSIN_SER"/>
</dbReference>
<organism evidence="4 5">
    <name type="scientific">Pristionchus fissidentatus</name>
    <dbReference type="NCBI Taxonomy" id="1538716"/>
    <lineage>
        <taxon>Eukaryota</taxon>
        <taxon>Metazoa</taxon>
        <taxon>Ecdysozoa</taxon>
        <taxon>Nematoda</taxon>
        <taxon>Chromadorea</taxon>
        <taxon>Rhabditida</taxon>
        <taxon>Rhabditina</taxon>
        <taxon>Diplogasteromorpha</taxon>
        <taxon>Diplogasteroidea</taxon>
        <taxon>Neodiplogasteridae</taxon>
        <taxon>Pristionchus</taxon>
    </lineage>
</organism>
<evidence type="ECO:0000256" key="2">
    <source>
        <dbReference type="ARBA" id="ARBA00024195"/>
    </source>
</evidence>
<evidence type="ECO:0000313" key="5">
    <source>
        <dbReference type="Proteomes" id="UP001432322"/>
    </source>
</evidence>